<dbReference type="GO" id="GO:0035101">
    <property type="term" value="C:FACT complex"/>
    <property type="evidence" value="ECO:0007669"/>
    <property type="project" value="TreeGrafter"/>
</dbReference>
<evidence type="ECO:0000256" key="3">
    <source>
        <dbReference type="ARBA" id="ARBA00016104"/>
    </source>
</evidence>
<dbReference type="PROSITE" id="PS50118">
    <property type="entry name" value="HMG_BOX_2"/>
    <property type="match status" value="1"/>
</dbReference>
<accession>A0A673Z2S6</accession>
<dbReference type="FunFam" id="2.30.29.30:FF:000098">
    <property type="entry name" value="Fact complex subunit ssrp1"/>
    <property type="match status" value="1"/>
</dbReference>
<dbReference type="InterPro" id="IPR048993">
    <property type="entry name" value="SSRP1-like_PH1"/>
</dbReference>
<dbReference type="InterPro" id="IPR050454">
    <property type="entry name" value="RTT106/SSRP1_HistChap/FACT"/>
</dbReference>
<comment type="function">
    <text evidence="12">Component of the FACT complex, a general chromatin factor that acts to reorganize nucleosomes. The FACT complex is involved in multiple processes that require DNA as a template such as mRNA elongation, DNA replication and DNA repair. During transcription elongation the FACT complex acts as a histone chaperone that both destabilizes and restores nucleosomal structure. It facilitates the passage of RNA polymerase II and transcription by promoting the dissociation of one histone H2A-H2B dimer from the nucleosome, then subsequently promotes the reestablishment of the nucleosome following the passage of RNA polymerase II. Binds specifically to double-stranded DNA.</text>
</comment>
<keyword evidence="10 14" id="KW-0234">DNA repair</keyword>
<comment type="similarity">
    <text evidence="2 14">Belongs to the SSRP1 family.</text>
</comment>
<feature type="region of interest" description="Disordered" evidence="15">
    <location>
        <begin position="454"/>
        <end position="536"/>
    </location>
</feature>
<dbReference type="SMART" id="SM00398">
    <property type="entry name" value="HMG"/>
    <property type="match status" value="1"/>
</dbReference>
<dbReference type="InterPro" id="IPR024954">
    <property type="entry name" value="SSRP1_DD"/>
</dbReference>
<dbReference type="PANTHER" id="PTHR45849">
    <property type="entry name" value="FACT COMPLEX SUBUNIT SSRP1"/>
    <property type="match status" value="1"/>
</dbReference>
<dbReference type="SUPFAM" id="SSF50729">
    <property type="entry name" value="PH domain-like"/>
    <property type="match status" value="1"/>
</dbReference>
<dbReference type="InterPro" id="IPR013719">
    <property type="entry name" value="RTT106/SPT16-like_middle_dom"/>
</dbReference>
<evidence type="ECO:0000256" key="14">
    <source>
        <dbReference type="RuleBase" id="RU364013"/>
    </source>
</evidence>
<evidence type="ECO:0000256" key="11">
    <source>
        <dbReference type="ARBA" id="ARBA00023242"/>
    </source>
</evidence>
<evidence type="ECO:0000256" key="13">
    <source>
        <dbReference type="PROSITE-ProRule" id="PRU00267"/>
    </source>
</evidence>
<evidence type="ECO:0000259" key="16">
    <source>
        <dbReference type="PROSITE" id="PS50118"/>
    </source>
</evidence>
<gene>
    <name evidence="17" type="primary">SSRP1</name>
    <name evidence="17" type="synonym">ssrp1a</name>
</gene>
<evidence type="ECO:0000256" key="1">
    <source>
        <dbReference type="ARBA" id="ARBA00004604"/>
    </source>
</evidence>
<dbReference type="GO" id="GO:0003677">
    <property type="term" value="F:DNA binding"/>
    <property type="evidence" value="ECO:0007669"/>
    <property type="project" value="UniProtKB-UniRule"/>
</dbReference>
<sequence>GKRLRDFNDAPTKNDGRLRFSKQNVVYKSSKTGKVDNIPAAELSVATWRRVCLGHGIKLATSNGHVYKYDGFRDTDYERISEFFKANYKVELTEKDMCVKGWNWGTAKFSGPLLSFDVNDSSVFEIPLASVSQCATGKNEVTLEFHQNDDAEVSLMEVRFYVPPGTADEGADPVEAFAQNVRSKADVIQATGDAVCVFKELQCLTPRGRYDILIYPAFLHLHGKTFDYKIPYTTVLRLFLLPSKDQRQMFFVISLDPPIKQGQTRYHFLILHFSKEEELKLTLNMSEEEVEKRYEGKLSKNMSGSLYEMVSRVMKALVNRKITVPGNFQGNTPGAQCITCSYKAQSGLLYPLERGFIYVHKPPVHLRFEEISSVNFARGTTTTRSFDFEVETKQGNQFTFSSIEREEYGKLFDFVNAKKLHIKNRGFKEGLVGASWYSDSDDDQHDAYLERMKAEGKIREEGDGSNDSDEETGEYDSNASESDSGSGGDGSDDEGKKKKPAKKAKVVKEKKERKPRREKKQKDTNAPKRPMSSYMLWLNSSRERIKSENPGISITEISKKAGEMWKQIGKEDKEEWDGKAEEAKKNYEKAMKEYRESGGGSSTPAMKESKKKAGGKKEDKKRKSGGGEKEKEQGGNDSFKSREFISSEESSSDGERKKAKKAKKAKGKPQSRGKVLHCHHGNNRMN</sequence>
<dbReference type="Gene3D" id="2.30.29.220">
    <property type="entry name" value="Structure-specific recognition protein (SSRP1)"/>
    <property type="match status" value="1"/>
</dbReference>
<dbReference type="InterPro" id="IPR036910">
    <property type="entry name" value="HMG_box_dom_sf"/>
</dbReference>
<dbReference type="SUPFAM" id="SSF47095">
    <property type="entry name" value="HMG-box"/>
    <property type="match status" value="1"/>
</dbReference>
<dbReference type="Ensembl" id="ENSSTUT00000042897.1">
    <property type="protein sequence ID" value="ENSSTUP00000041058.1"/>
    <property type="gene ID" value="ENSSTUG00000016721.1"/>
</dbReference>
<feature type="compositionally biased region" description="Basic and acidic residues" evidence="15">
    <location>
        <begin position="625"/>
        <end position="645"/>
    </location>
</feature>
<dbReference type="SMART" id="SM01287">
    <property type="entry name" value="Rtt106"/>
    <property type="match status" value="1"/>
</dbReference>
<dbReference type="AlphaFoldDB" id="A0A673Z2S6"/>
<keyword evidence="11 13" id="KW-0539">Nucleus</keyword>
<feature type="compositionally biased region" description="Basic residues" evidence="15">
    <location>
        <begin position="657"/>
        <end position="686"/>
    </location>
</feature>
<feature type="compositionally biased region" description="Acidic residues" evidence="15">
    <location>
        <begin position="463"/>
        <end position="474"/>
    </location>
</feature>
<dbReference type="FunFam" id="2.30.29.220:FF:000001">
    <property type="entry name" value="FACT complex subunit SSRP1"/>
    <property type="match status" value="1"/>
</dbReference>
<evidence type="ECO:0000313" key="18">
    <source>
        <dbReference type="Proteomes" id="UP000472277"/>
    </source>
</evidence>
<dbReference type="GeneTree" id="ENSGT00940000157117"/>
<proteinExistence type="inferred from homology"/>
<evidence type="ECO:0000256" key="6">
    <source>
        <dbReference type="ARBA" id="ARBA00022763"/>
    </source>
</evidence>
<dbReference type="Proteomes" id="UP000472277">
    <property type="component" value="Chromosome 3"/>
</dbReference>
<dbReference type="GO" id="GO:0031491">
    <property type="term" value="F:nucleosome binding"/>
    <property type="evidence" value="ECO:0007669"/>
    <property type="project" value="TreeGrafter"/>
</dbReference>
<dbReference type="InterPro" id="IPR009071">
    <property type="entry name" value="HMG_box_dom"/>
</dbReference>
<dbReference type="Gene3D" id="2.30.29.150">
    <property type="match status" value="1"/>
</dbReference>
<evidence type="ECO:0000256" key="7">
    <source>
        <dbReference type="ARBA" id="ARBA00023015"/>
    </source>
</evidence>
<dbReference type="GO" id="GO:0006260">
    <property type="term" value="P:DNA replication"/>
    <property type="evidence" value="ECO:0007669"/>
    <property type="project" value="UniProtKB-KW"/>
</dbReference>
<dbReference type="Pfam" id="PF21092">
    <property type="entry name" value="SSRP1_C"/>
    <property type="match status" value="1"/>
</dbReference>
<evidence type="ECO:0000256" key="5">
    <source>
        <dbReference type="ARBA" id="ARBA00022705"/>
    </source>
</evidence>
<protein>
    <recommendedName>
        <fullName evidence="3 14">FACT complex subunit SSRP1</fullName>
    </recommendedName>
</protein>
<dbReference type="PANTHER" id="PTHR45849:SF1">
    <property type="entry name" value="FACT COMPLEX SUBUNIT SSRP1"/>
    <property type="match status" value="1"/>
</dbReference>
<dbReference type="InterPro" id="IPR011993">
    <property type="entry name" value="PH-like_dom_sf"/>
</dbReference>
<feature type="DNA-binding region" description="HMG box" evidence="13">
    <location>
        <begin position="527"/>
        <end position="595"/>
    </location>
</feature>
<dbReference type="Pfam" id="PF21103">
    <property type="entry name" value="PH1_SSRP1-like"/>
    <property type="match status" value="1"/>
</dbReference>
<feature type="domain" description="HMG box" evidence="16">
    <location>
        <begin position="527"/>
        <end position="595"/>
    </location>
</feature>
<keyword evidence="9 14" id="KW-0804">Transcription</keyword>
<dbReference type="CDD" id="cd13230">
    <property type="entry name" value="PH1_SSRP1-like"/>
    <property type="match status" value="1"/>
</dbReference>
<comment type="subcellular location">
    <subcellularLocation>
        <location evidence="1">Nucleus</location>
        <location evidence="1">Nucleolus</location>
    </subcellularLocation>
    <subcellularLocation>
        <location evidence="14">Nucleus</location>
    </subcellularLocation>
    <subcellularLocation>
        <location evidence="14">Chromosome</location>
    </subcellularLocation>
</comment>
<evidence type="ECO:0000256" key="10">
    <source>
        <dbReference type="ARBA" id="ARBA00023204"/>
    </source>
</evidence>
<organism evidence="17 18">
    <name type="scientific">Salmo trutta</name>
    <name type="common">Brown trout</name>
    <dbReference type="NCBI Taxonomy" id="8032"/>
    <lineage>
        <taxon>Eukaryota</taxon>
        <taxon>Metazoa</taxon>
        <taxon>Chordata</taxon>
        <taxon>Craniata</taxon>
        <taxon>Vertebrata</taxon>
        <taxon>Euteleostomi</taxon>
        <taxon>Actinopterygii</taxon>
        <taxon>Neopterygii</taxon>
        <taxon>Teleostei</taxon>
        <taxon>Protacanthopterygii</taxon>
        <taxon>Salmoniformes</taxon>
        <taxon>Salmonidae</taxon>
        <taxon>Salmoninae</taxon>
        <taxon>Salmo</taxon>
    </lineage>
</organism>
<evidence type="ECO:0000256" key="15">
    <source>
        <dbReference type="SAM" id="MobiDB-lite"/>
    </source>
</evidence>
<dbReference type="CDD" id="cd13231">
    <property type="entry name" value="PH2_SSRP1-like"/>
    <property type="match status" value="1"/>
</dbReference>
<keyword evidence="18" id="KW-1185">Reference proteome</keyword>
<dbReference type="FunFam" id="1.10.30.10:FF:000072">
    <property type="entry name" value="FACT complex subunit SSRP1"/>
    <property type="match status" value="1"/>
</dbReference>
<dbReference type="PRINTS" id="PR00887">
    <property type="entry name" value="SSRCOGNITION"/>
</dbReference>
<keyword evidence="4 14" id="KW-0158">Chromosome</keyword>
<dbReference type="InterPro" id="IPR048985">
    <property type="entry name" value="SSRP1_C"/>
</dbReference>
<keyword evidence="8 13" id="KW-0238">DNA-binding</keyword>
<dbReference type="GO" id="GO:0005730">
    <property type="term" value="C:nucleolus"/>
    <property type="evidence" value="ECO:0007669"/>
    <property type="project" value="UniProtKB-SubCell"/>
</dbReference>
<dbReference type="InterPro" id="IPR038167">
    <property type="entry name" value="SSRP1_sf"/>
</dbReference>
<reference evidence="17" key="2">
    <citation type="submission" date="2025-09" db="UniProtKB">
        <authorList>
            <consortium name="Ensembl"/>
        </authorList>
    </citation>
    <scope>IDENTIFICATION</scope>
</reference>
<dbReference type="Pfam" id="PF03531">
    <property type="entry name" value="SSrecog"/>
    <property type="match status" value="1"/>
</dbReference>
<keyword evidence="7 14" id="KW-0805">Transcription regulation</keyword>
<feature type="compositionally biased region" description="Basic residues" evidence="15">
    <location>
        <begin position="609"/>
        <end position="624"/>
    </location>
</feature>
<evidence type="ECO:0000256" key="9">
    <source>
        <dbReference type="ARBA" id="ARBA00023163"/>
    </source>
</evidence>
<dbReference type="Pfam" id="PF17292">
    <property type="entry name" value="POB3_N"/>
    <property type="match status" value="1"/>
</dbReference>
<dbReference type="GO" id="GO:1902275">
    <property type="term" value="P:regulation of chromatin organization"/>
    <property type="evidence" value="ECO:0007669"/>
    <property type="project" value="TreeGrafter"/>
</dbReference>
<dbReference type="Pfam" id="PF00505">
    <property type="entry name" value="HMG_box"/>
    <property type="match status" value="1"/>
</dbReference>
<reference evidence="17" key="1">
    <citation type="submission" date="2025-08" db="UniProtKB">
        <authorList>
            <consortium name="Ensembl"/>
        </authorList>
    </citation>
    <scope>IDENTIFICATION</scope>
</reference>
<evidence type="ECO:0000256" key="8">
    <source>
        <dbReference type="ARBA" id="ARBA00023125"/>
    </source>
</evidence>
<dbReference type="Pfam" id="PF08512">
    <property type="entry name" value="Rttp106-like_middle"/>
    <property type="match status" value="1"/>
</dbReference>
<evidence type="ECO:0000256" key="2">
    <source>
        <dbReference type="ARBA" id="ARBA00010060"/>
    </source>
</evidence>
<feature type="region of interest" description="Disordered" evidence="15">
    <location>
        <begin position="592"/>
        <end position="686"/>
    </location>
</feature>
<keyword evidence="5 14" id="KW-0235">DNA replication</keyword>
<evidence type="ECO:0000256" key="12">
    <source>
        <dbReference type="ARBA" id="ARBA00058447"/>
    </source>
</evidence>
<dbReference type="Gene3D" id="2.30.29.30">
    <property type="entry name" value="Pleckstrin-homology domain (PH domain)/Phosphotyrosine-binding domain (PTB)"/>
    <property type="match status" value="2"/>
</dbReference>
<name>A0A673Z2S6_SALTR</name>
<dbReference type="InterPro" id="IPR000969">
    <property type="entry name" value="SSRP1/POB3"/>
</dbReference>
<dbReference type="GO" id="GO:0042393">
    <property type="term" value="F:histone binding"/>
    <property type="evidence" value="ECO:0007669"/>
    <property type="project" value="TreeGrafter"/>
</dbReference>
<dbReference type="FunFam" id="2.30.29.30:FF:000119">
    <property type="entry name" value="FACT complex subunit SSRP1"/>
    <property type="match status" value="1"/>
</dbReference>
<dbReference type="CDD" id="cd21994">
    <property type="entry name" value="HMG-box_SSRP1-like"/>
    <property type="match status" value="1"/>
</dbReference>
<dbReference type="FunFam" id="2.30.29.150:FF:000001">
    <property type="entry name" value="Fact complex subunit ssrp1"/>
    <property type="match status" value="1"/>
</dbReference>
<dbReference type="GO" id="GO:0006281">
    <property type="term" value="P:DNA repair"/>
    <property type="evidence" value="ECO:0007669"/>
    <property type="project" value="UniProtKB-KW"/>
</dbReference>
<dbReference type="Gene3D" id="1.10.30.10">
    <property type="entry name" value="High mobility group box domain"/>
    <property type="match status" value="1"/>
</dbReference>
<evidence type="ECO:0000313" key="17">
    <source>
        <dbReference type="Ensembl" id="ENSSTUP00000041058.1"/>
    </source>
</evidence>
<dbReference type="InterPro" id="IPR035417">
    <property type="entry name" value="SSRP1/POB3_N"/>
</dbReference>
<keyword evidence="6 14" id="KW-0227">DNA damage</keyword>
<evidence type="ECO:0000256" key="4">
    <source>
        <dbReference type="ARBA" id="ARBA00022454"/>
    </source>
</evidence>